<sequence>MDADRISAVLRARAQVIAAEEYLSKERGALGPSDHYSDMHRDALSAALKEEQKVEDLLATRQEQLDQIKTLSANIDSEKLSHAKELLRKKQELMEKQEELHSFLKSKNMTISDLLAQKEHVNDHGAKMLLLKQLTEDSEQLEQDCRQDALSAALKTEQKVEDLLAKRQEQLDQIRILSANIDSEKLSHAKELLRKKQELMEKQEELQSFLKSKNMTISDLLAQKEHVNDHGAKMLLLKQLTEDSEQLKQDCRQ</sequence>
<keyword evidence="1" id="KW-0175">Coiled coil</keyword>
<gene>
    <name evidence="2" type="ORF">SVUK_LOCUS15352</name>
</gene>
<proteinExistence type="predicted"/>
<evidence type="ECO:0000313" key="3">
    <source>
        <dbReference type="Proteomes" id="UP000270094"/>
    </source>
</evidence>
<dbReference type="AlphaFoldDB" id="A0A3P7JNW8"/>
<evidence type="ECO:0000313" key="2">
    <source>
        <dbReference type="EMBL" id="VDM80354.1"/>
    </source>
</evidence>
<evidence type="ECO:0000256" key="1">
    <source>
        <dbReference type="SAM" id="Coils"/>
    </source>
</evidence>
<accession>A0A3P7JNW8</accession>
<organism evidence="2 3">
    <name type="scientific">Strongylus vulgaris</name>
    <name type="common">Blood worm</name>
    <dbReference type="NCBI Taxonomy" id="40348"/>
    <lineage>
        <taxon>Eukaryota</taxon>
        <taxon>Metazoa</taxon>
        <taxon>Ecdysozoa</taxon>
        <taxon>Nematoda</taxon>
        <taxon>Chromadorea</taxon>
        <taxon>Rhabditida</taxon>
        <taxon>Rhabditina</taxon>
        <taxon>Rhabditomorpha</taxon>
        <taxon>Strongyloidea</taxon>
        <taxon>Strongylidae</taxon>
        <taxon>Strongylus</taxon>
    </lineage>
</organism>
<dbReference type="EMBL" id="UYYB01108330">
    <property type="protein sequence ID" value="VDM80354.1"/>
    <property type="molecule type" value="Genomic_DNA"/>
</dbReference>
<protein>
    <submittedName>
        <fullName evidence="2">Uncharacterized protein</fullName>
    </submittedName>
</protein>
<name>A0A3P7JNW8_STRVU</name>
<feature type="coiled-coil region" evidence="1">
    <location>
        <begin position="54"/>
        <end position="107"/>
    </location>
</feature>
<dbReference type="OrthoDB" id="5865661at2759"/>
<reference evidence="2 3" key="1">
    <citation type="submission" date="2018-11" db="EMBL/GenBank/DDBJ databases">
        <authorList>
            <consortium name="Pathogen Informatics"/>
        </authorList>
    </citation>
    <scope>NUCLEOTIDE SEQUENCE [LARGE SCALE GENOMIC DNA]</scope>
</reference>
<dbReference type="Proteomes" id="UP000270094">
    <property type="component" value="Unassembled WGS sequence"/>
</dbReference>
<keyword evidence="3" id="KW-1185">Reference proteome</keyword>
<feature type="coiled-coil region" evidence="1">
    <location>
        <begin position="153"/>
        <end position="209"/>
    </location>
</feature>